<reference evidence="1" key="1">
    <citation type="submission" date="2020-07" db="EMBL/GenBank/DDBJ databases">
        <title>Multicomponent nature underlies the extraordinary mechanical properties of spider dragline silk.</title>
        <authorList>
            <person name="Kono N."/>
            <person name="Nakamura H."/>
            <person name="Mori M."/>
            <person name="Yoshida Y."/>
            <person name="Ohtoshi R."/>
            <person name="Malay A.D."/>
            <person name="Moran D.A.P."/>
            <person name="Tomita M."/>
            <person name="Numata K."/>
            <person name="Arakawa K."/>
        </authorList>
    </citation>
    <scope>NUCLEOTIDE SEQUENCE</scope>
</reference>
<organism evidence="1 2">
    <name type="scientific">Trichonephila clavata</name>
    <name type="common">Joro spider</name>
    <name type="synonym">Nephila clavata</name>
    <dbReference type="NCBI Taxonomy" id="2740835"/>
    <lineage>
        <taxon>Eukaryota</taxon>
        <taxon>Metazoa</taxon>
        <taxon>Ecdysozoa</taxon>
        <taxon>Arthropoda</taxon>
        <taxon>Chelicerata</taxon>
        <taxon>Arachnida</taxon>
        <taxon>Araneae</taxon>
        <taxon>Araneomorphae</taxon>
        <taxon>Entelegynae</taxon>
        <taxon>Araneoidea</taxon>
        <taxon>Nephilidae</taxon>
        <taxon>Trichonephila</taxon>
    </lineage>
</organism>
<evidence type="ECO:0000313" key="1">
    <source>
        <dbReference type="EMBL" id="GFQ79750.1"/>
    </source>
</evidence>
<dbReference type="AlphaFoldDB" id="A0A8X6FG81"/>
<comment type="caution">
    <text evidence="1">The sequence shown here is derived from an EMBL/GenBank/DDBJ whole genome shotgun (WGS) entry which is preliminary data.</text>
</comment>
<dbReference type="Proteomes" id="UP000887116">
    <property type="component" value="Unassembled WGS sequence"/>
</dbReference>
<protein>
    <submittedName>
        <fullName evidence="1">Tectonin beta-propeller repeat-containing protein 1</fullName>
    </submittedName>
</protein>
<accession>A0A8X6FG81</accession>
<keyword evidence="2" id="KW-1185">Reference proteome</keyword>
<proteinExistence type="predicted"/>
<name>A0A8X6FG81_TRICU</name>
<gene>
    <name evidence="1" type="primary">Tecpr1_1</name>
    <name evidence="1" type="ORF">TNCT_335291</name>
</gene>
<dbReference type="EMBL" id="BMAO01032110">
    <property type="protein sequence ID" value="GFQ79750.1"/>
    <property type="molecule type" value="Genomic_DNA"/>
</dbReference>
<evidence type="ECO:0000313" key="2">
    <source>
        <dbReference type="Proteomes" id="UP000887116"/>
    </source>
</evidence>
<sequence length="96" mass="10828">STWVKTSVCRFFKNSWVNGVVELVQHGDSSSKGLLTCHYQKDQVSIQLSHITCATCLPDWNKNILVIHTAKKTTKGSPYKISFTSNDDLEDWGLLK</sequence>
<feature type="non-terminal residue" evidence="1">
    <location>
        <position position="1"/>
    </location>
</feature>